<proteinExistence type="predicted"/>
<protein>
    <submittedName>
        <fullName evidence="2">AAA family ATPase</fullName>
    </submittedName>
</protein>
<dbReference type="PANTHER" id="PTHR40396">
    <property type="entry name" value="ATPASE-LIKE PROTEIN"/>
    <property type="match status" value="1"/>
</dbReference>
<evidence type="ECO:0000259" key="1">
    <source>
        <dbReference type="Pfam" id="PF13304"/>
    </source>
</evidence>
<dbReference type="InterPro" id="IPR027417">
    <property type="entry name" value="P-loop_NTPase"/>
</dbReference>
<evidence type="ECO:0000313" key="3">
    <source>
        <dbReference type="Proteomes" id="UP000436429"/>
    </source>
</evidence>
<dbReference type="GO" id="GO:0016887">
    <property type="term" value="F:ATP hydrolysis activity"/>
    <property type="evidence" value="ECO:0007669"/>
    <property type="project" value="InterPro"/>
</dbReference>
<dbReference type="Proteomes" id="UP000436429">
    <property type="component" value="Unassembled WGS sequence"/>
</dbReference>
<gene>
    <name evidence="2" type="ORF">GO726_01190</name>
</gene>
<dbReference type="Gene3D" id="3.40.50.300">
    <property type="entry name" value="P-loop containing nucleotide triphosphate hydrolases"/>
    <property type="match status" value="1"/>
</dbReference>
<accession>A0A844RFD0</accession>
<feature type="domain" description="ATPase AAA-type core" evidence="1">
    <location>
        <begin position="276"/>
        <end position="373"/>
    </location>
</feature>
<comment type="caution">
    <text evidence="2">The sequence shown here is derived from an EMBL/GenBank/DDBJ whole genome shotgun (WGS) entry which is preliminary data.</text>
</comment>
<reference evidence="2 3" key="1">
    <citation type="submission" date="2019-11" db="EMBL/GenBank/DDBJ databases">
        <title>Whole genome shotgun sequencing (WGS) data from Adlercreutzia equolifaciens ResAG-91, Eggerthella lenta MRI-F36, MRI-F37, MRI-F40, ResAG-49, ResAG-88, ResAG-121, ResAG-145, and Gordonibacter sp. ResAG-5, ResAG-26, ResAG-43, ResAG-50, ResAG-59.</title>
        <authorList>
            <person name="Stoll D.A."/>
            <person name="Danylec N."/>
            <person name="Franz C.M.A.P."/>
            <person name="Huch M."/>
        </authorList>
    </citation>
    <scope>NUCLEOTIDE SEQUENCE [LARGE SCALE GENOMIC DNA]</scope>
    <source>
        <strain evidence="2 3">ResAG-88</strain>
    </source>
</reference>
<evidence type="ECO:0000313" key="2">
    <source>
        <dbReference type="EMBL" id="MVN31795.1"/>
    </source>
</evidence>
<dbReference type="GO" id="GO:0005524">
    <property type="term" value="F:ATP binding"/>
    <property type="evidence" value="ECO:0007669"/>
    <property type="project" value="InterPro"/>
</dbReference>
<dbReference type="PANTHER" id="PTHR40396:SF1">
    <property type="entry name" value="ATPASE AAA-TYPE CORE DOMAIN-CONTAINING PROTEIN"/>
    <property type="match status" value="1"/>
</dbReference>
<dbReference type="EMBL" id="WPOM01000002">
    <property type="protein sequence ID" value="MVN31795.1"/>
    <property type="molecule type" value="Genomic_DNA"/>
</dbReference>
<dbReference type="RefSeq" id="WP_086414166.1">
    <property type="nucleotide sequence ID" value="NZ_CACRTT010000005.1"/>
</dbReference>
<dbReference type="SUPFAM" id="SSF52540">
    <property type="entry name" value="P-loop containing nucleoside triphosphate hydrolases"/>
    <property type="match status" value="1"/>
</dbReference>
<organism evidence="2 3">
    <name type="scientific">Eggerthella lenta</name>
    <name type="common">Eubacterium lentum</name>
    <dbReference type="NCBI Taxonomy" id="84112"/>
    <lineage>
        <taxon>Bacteria</taxon>
        <taxon>Bacillati</taxon>
        <taxon>Actinomycetota</taxon>
        <taxon>Coriobacteriia</taxon>
        <taxon>Eggerthellales</taxon>
        <taxon>Eggerthellaceae</taxon>
        <taxon>Eggerthella</taxon>
    </lineage>
</organism>
<feature type="domain" description="ATPase AAA-type core" evidence="1">
    <location>
        <begin position="51"/>
        <end position="153"/>
    </location>
</feature>
<dbReference type="InterPro" id="IPR003959">
    <property type="entry name" value="ATPase_AAA_core"/>
</dbReference>
<name>A0A844RFD0_EGGLN</name>
<sequence>MLIKFELENFRSVRDSMELSLAAINYYKEHRDELLEKTLPGLSGVRFLRAAAIFGPNASGKSTVFQGLRTMQDIVLRSASMPSSTELPYRPYLLDESSRTKPTSFFVAFVSEGVRYEYSFSYTATIVTEEKLSAFPKGREQVWFVRKTSERQNGNLGTHINGSSFLRVPAALLPLLNDNALLLSLLANYPKYEGSIKVKPVVDWFAKGLMMLDRGPKTISDYPFSGEILDGEGTEFQRSFIQNMIRKADVGISETKVERVPFPEELRRSDLLNLLEEHEQPEEYKTVVFEHDSQFGKVKFNINDESDGTYQLFSLSGHIAQALEGGATLFVDEIDASLHPILVREVVRCFLSPGSNSNDAQLVFTAHNPCLLDEDLLRRDQVWLTEKSQGATELYPLSEYSPRNDESLVSGYLLGRYSATPLVPACFGRCDSGCEGEACGD</sequence>
<dbReference type="AlphaFoldDB" id="A0A844RFD0"/>
<dbReference type="Pfam" id="PF13304">
    <property type="entry name" value="AAA_21"/>
    <property type="match status" value="2"/>
</dbReference>